<evidence type="ECO:0000256" key="1">
    <source>
        <dbReference type="SAM" id="Coils"/>
    </source>
</evidence>
<dbReference type="OMA" id="RDLMILP"/>
<evidence type="ECO:0000313" key="2">
    <source>
        <dbReference type="EMBL" id="CAK59714.1"/>
    </source>
</evidence>
<dbReference type="InParanoid" id="A0BME7"/>
<name>A0BME7_PARTE</name>
<dbReference type="AlphaFoldDB" id="A0BME7"/>
<accession>A0BME7</accession>
<organism evidence="2 3">
    <name type="scientific">Paramecium tetraurelia</name>
    <dbReference type="NCBI Taxonomy" id="5888"/>
    <lineage>
        <taxon>Eukaryota</taxon>
        <taxon>Sar</taxon>
        <taxon>Alveolata</taxon>
        <taxon>Ciliophora</taxon>
        <taxon>Intramacronucleata</taxon>
        <taxon>Oligohymenophorea</taxon>
        <taxon>Peniculida</taxon>
        <taxon>Parameciidae</taxon>
        <taxon>Paramecium</taxon>
    </lineage>
</organism>
<dbReference type="HOGENOM" id="CLU_075444_0_0_1"/>
<gene>
    <name evidence="2" type="ORF">GSPATT00030350001</name>
</gene>
<dbReference type="EMBL" id="CT868004">
    <property type="protein sequence ID" value="CAK59714.1"/>
    <property type="molecule type" value="Genomic_DNA"/>
</dbReference>
<dbReference type="KEGG" id="ptm:GSPATT00030350001"/>
<proteinExistence type="predicted"/>
<keyword evidence="1" id="KW-0175">Coiled coil</keyword>
<dbReference type="GeneID" id="5012896"/>
<keyword evidence="3" id="KW-1185">Reference proteome</keyword>
<feature type="coiled-coil region" evidence="1">
    <location>
        <begin position="122"/>
        <end position="178"/>
    </location>
</feature>
<dbReference type="Proteomes" id="UP000000600">
    <property type="component" value="Unassembled WGS sequence"/>
</dbReference>
<dbReference type="OrthoDB" id="294053at2759"/>
<sequence>MAAYQIMSIQNIKVLFVAQPCKDMQRSKSQNTSIFQESQINGIIQGPRYDKRGDVIKRSIVGSVDQFQREGKVQQDSRVTDDDSSMLRSFVITSFNKKKNLKKKREPVHLSKISKEDIQLHIDKIQKNIKLTEISLRSKEETLPIIERNLLTRQRRILESCEEKKEKWNQLEQELASRCERSFSNTLLNKSQGYREKKQLLDTLNAVQREPNVKEWYGNLRKYEQTNDPTIEIIKSGNTVKICSDKFKNMINQRLSKKYYDSDYIIVNGNSKLTLESKEARDLMILPQDLVQQPTKDFNYSNYNKRDLSRRSSYRIVQLQ</sequence>
<dbReference type="RefSeq" id="XP_001427112.1">
    <property type="nucleotide sequence ID" value="XM_001427075.1"/>
</dbReference>
<evidence type="ECO:0000313" key="3">
    <source>
        <dbReference type="Proteomes" id="UP000000600"/>
    </source>
</evidence>
<protein>
    <submittedName>
        <fullName evidence="2">Uncharacterized protein</fullName>
    </submittedName>
</protein>
<reference evidence="2 3" key="1">
    <citation type="journal article" date="2006" name="Nature">
        <title>Global trends of whole-genome duplications revealed by the ciliate Paramecium tetraurelia.</title>
        <authorList>
            <consortium name="Genoscope"/>
            <person name="Aury J.-M."/>
            <person name="Jaillon O."/>
            <person name="Duret L."/>
            <person name="Noel B."/>
            <person name="Jubin C."/>
            <person name="Porcel B.M."/>
            <person name="Segurens B."/>
            <person name="Daubin V."/>
            <person name="Anthouard V."/>
            <person name="Aiach N."/>
            <person name="Arnaiz O."/>
            <person name="Billaut A."/>
            <person name="Beisson J."/>
            <person name="Blanc I."/>
            <person name="Bouhouche K."/>
            <person name="Camara F."/>
            <person name="Duharcourt S."/>
            <person name="Guigo R."/>
            <person name="Gogendeau D."/>
            <person name="Katinka M."/>
            <person name="Keller A.-M."/>
            <person name="Kissmehl R."/>
            <person name="Klotz C."/>
            <person name="Koll F."/>
            <person name="Le Moue A."/>
            <person name="Lepere C."/>
            <person name="Malinsky S."/>
            <person name="Nowacki M."/>
            <person name="Nowak J.K."/>
            <person name="Plattner H."/>
            <person name="Poulain J."/>
            <person name="Ruiz F."/>
            <person name="Serrano V."/>
            <person name="Zagulski M."/>
            <person name="Dessen P."/>
            <person name="Betermier M."/>
            <person name="Weissenbach J."/>
            <person name="Scarpelli C."/>
            <person name="Schachter V."/>
            <person name="Sperling L."/>
            <person name="Meyer E."/>
            <person name="Cohen J."/>
            <person name="Wincker P."/>
        </authorList>
    </citation>
    <scope>NUCLEOTIDE SEQUENCE [LARGE SCALE GENOMIC DNA]</scope>
    <source>
        <strain evidence="2 3">Stock d4-2</strain>
    </source>
</reference>